<sequence length="91" mass="9495">MDTKGVILTPAGAGRRPLSGNRHLAAPRSKDRWGHSDLPAVPAGANIVSARRHSGKAACNNGGAFVIRDGRQGRNEGQSVSFEIAILPNGK</sequence>
<comment type="caution">
    <text evidence="2">The sequence shown here is derived from an EMBL/GenBank/DDBJ whole genome shotgun (WGS) entry which is preliminary data.</text>
</comment>
<gene>
    <name evidence="2" type="ORF">NDU88_006453</name>
</gene>
<dbReference type="Proteomes" id="UP001066276">
    <property type="component" value="Chromosome 1_2"/>
</dbReference>
<feature type="region of interest" description="Disordered" evidence="1">
    <location>
        <begin position="1"/>
        <end position="38"/>
    </location>
</feature>
<proteinExistence type="predicted"/>
<evidence type="ECO:0000256" key="1">
    <source>
        <dbReference type="SAM" id="MobiDB-lite"/>
    </source>
</evidence>
<organism evidence="2 3">
    <name type="scientific">Pleurodeles waltl</name>
    <name type="common">Iberian ribbed newt</name>
    <dbReference type="NCBI Taxonomy" id="8319"/>
    <lineage>
        <taxon>Eukaryota</taxon>
        <taxon>Metazoa</taxon>
        <taxon>Chordata</taxon>
        <taxon>Craniata</taxon>
        <taxon>Vertebrata</taxon>
        <taxon>Euteleostomi</taxon>
        <taxon>Amphibia</taxon>
        <taxon>Batrachia</taxon>
        <taxon>Caudata</taxon>
        <taxon>Salamandroidea</taxon>
        <taxon>Salamandridae</taxon>
        <taxon>Pleurodelinae</taxon>
        <taxon>Pleurodeles</taxon>
    </lineage>
</organism>
<name>A0AAV7WEB3_PLEWA</name>
<evidence type="ECO:0000313" key="2">
    <source>
        <dbReference type="EMBL" id="KAJ1211092.1"/>
    </source>
</evidence>
<evidence type="ECO:0000313" key="3">
    <source>
        <dbReference type="Proteomes" id="UP001066276"/>
    </source>
</evidence>
<accession>A0AAV7WEB3</accession>
<protein>
    <submittedName>
        <fullName evidence="2">Uncharacterized protein</fullName>
    </submittedName>
</protein>
<dbReference type="AlphaFoldDB" id="A0AAV7WEB3"/>
<reference evidence="2" key="1">
    <citation type="journal article" date="2022" name="bioRxiv">
        <title>Sequencing and chromosome-scale assembly of the giantPleurodeles waltlgenome.</title>
        <authorList>
            <person name="Brown T."/>
            <person name="Elewa A."/>
            <person name="Iarovenko S."/>
            <person name="Subramanian E."/>
            <person name="Araus A.J."/>
            <person name="Petzold A."/>
            <person name="Susuki M."/>
            <person name="Suzuki K.-i.T."/>
            <person name="Hayashi T."/>
            <person name="Toyoda A."/>
            <person name="Oliveira C."/>
            <person name="Osipova E."/>
            <person name="Leigh N.D."/>
            <person name="Simon A."/>
            <person name="Yun M.H."/>
        </authorList>
    </citation>
    <scope>NUCLEOTIDE SEQUENCE</scope>
    <source>
        <strain evidence="2">20211129_DDA</strain>
        <tissue evidence="2">Liver</tissue>
    </source>
</reference>
<dbReference type="EMBL" id="JANPWB010000002">
    <property type="protein sequence ID" value="KAJ1211092.1"/>
    <property type="molecule type" value="Genomic_DNA"/>
</dbReference>
<keyword evidence="3" id="KW-1185">Reference proteome</keyword>